<dbReference type="GO" id="GO:0035435">
    <property type="term" value="P:phosphate ion transmembrane transport"/>
    <property type="evidence" value="ECO:0007669"/>
    <property type="project" value="InterPro"/>
</dbReference>
<keyword evidence="8 10" id="KW-1133">Transmembrane helix</keyword>
<evidence type="ECO:0000256" key="6">
    <source>
        <dbReference type="ARBA" id="ARBA00022592"/>
    </source>
</evidence>
<dbReference type="NCBIfam" id="TIGR00974">
    <property type="entry name" value="3a0107s02c"/>
    <property type="match status" value="1"/>
</dbReference>
<keyword evidence="5 10" id="KW-1003">Cell membrane</keyword>
<dbReference type="InterPro" id="IPR000515">
    <property type="entry name" value="MetI-like"/>
</dbReference>
<sequence length="304" mass="32902">MSLSTSELDRPAQPPAFQGVSTARRTKDVVARVVVWLCFLIAVIPLIWVLYSVVSRGIEPFLRADWWQYSLAGVRANEDIGGANHAIVGTVLQGLVTGVLSIPIGVLVGIYLVEYGAGSRLAKVTTFMVDILSGVPSIVAAMFIYAVWITMFGFDRSAFAMCLALMLLMIPMVIRTTEEMLRIVPNELREASYALGIPKWKTIMKVVLPTAMSGIVTGAMLGMARVMGETAPALVLVAYSPSISHDLFSGPMANLPLLITTQFANPEAAGFNRTWGAAMTLIFIIMLFNLAATIISRLSSVKTK</sequence>
<feature type="transmembrane region" description="Helical" evidence="10">
    <location>
        <begin position="33"/>
        <end position="54"/>
    </location>
</feature>
<keyword evidence="7 10" id="KW-0812">Transmembrane</keyword>
<dbReference type="PANTHER" id="PTHR42922">
    <property type="entry name" value="PHOSPHATE TRANSPORT SYSTEM PERMEASE PROTEIN PSTA"/>
    <property type="match status" value="1"/>
</dbReference>
<protein>
    <recommendedName>
        <fullName evidence="10">Phosphate transport system permease protein PstA</fullName>
    </recommendedName>
</protein>
<name>A0A221WAH2_9PSEU</name>
<dbReference type="Gene3D" id="1.10.3720.10">
    <property type="entry name" value="MetI-like"/>
    <property type="match status" value="1"/>
</dbReference>
<dbReference type="OrthoDB" id="9775069at2"/>
<evidence type="ECO:0000256" key="1">
    <source>
        <dbReference type="ARBA" id="ARBA00003510"/>
    </source>
</evidence>
<dbReference type="RefSeq" id="WP_093943816.1">
    <property type="nucleotide sequence ID" value="NZ_CP022521.1"/>
</dbReference>
<comment type="function">
    <text evidence="1">Part of the binding-protein-dependent transport system for phosphate; probably responsible for the translocation of the substrate across the membrane.</text>
</comment>
<evidence type="ECO:0000256" key="9">
    <source>
        <dbReference type="ARBA" id="ARBA00023136"/>
    </source>
</evidence>
<dbReference type="PANTHER" id="PTHR42922:SF1">
    <property type="entry name" value="PHOSPHATE TRANSPORT SYSTEM PERMEASE PROTEIN PSTA"/>
    <property type="match status" value="1"/>
</dbReference>
<feature type="transmembrane region" description="Helical" evidence="10">
    <location>
        <begin position="91"/>
        <end position="113"/>
    </location>
</feature>
<dbReference type="EMBL" id="CP022521">
    <property type="protein sequence ID" value="ASO22972.1"/>
    <property type="molecule type" value="Genomic_DNA"/>
</dbReference>
<keyword evidence="6" id="KW-0592">Phosphate transport</keyword>
<keyword evidence="12" id="KW-1185">Reference proteome</keyword>
<evidence type="ECO:0000256" key="4">
    <source>
        <dbReference type="ARBA" id="ARBA00022448"/>
    </source>
</evidence>
<accession>A0A221WAH2</accession>
<proteinExistence type="inferred from homology"/>
<feature type="transmembrane region" description="Helical" evidence="10">
    <location>
        <begin position="206"/>
        <end position="227"/>
    </location>
</feature>
<feature type="transmembrane region" description="Helical" evidence="10">
    <location>
        <begin position="157"/>
        <end position="174"/>
    </location>
</feature>
<dbReference type="CDD" id="cd06261">
    <property type="entry name" value="TM_PBP2"/>
    <property type="match status" value="1"/>
</dbReference>
<gene>
    <name evidence="11" type="primary">pstA</name>
    <name evidence="11" type="ORF">AHOG_26870</name>
</gene>
<dbReference type="SUPFAM" id="SSF161098">
    <property type="entry name" value="MetI-like"/>
    <property type="match status" value="1"/>
</dbReference>
<evidence type="ECO:0000256" key="7">
    <source>
        <dbReference type="ARBA" id="ARBA00022692"/>
    </source>
</evidence>
<evidence type="ECO:0000313" key="11">
    <source>
        <dbReference type="EMBL" id="ASO22972.1"/>
    </source>
</evidence>
<feature type="transmembrane region" description="Helical" evidence="10">
    <location>
        <begin position="125"/>
        <end position="151"/>
    </location>
</feature>
<dbReference type="PROSITE" id="PS50928">
    <property type="entry name" value="ABC_TM1"/>
    <property type="match status" value="1"/>
</dbReference>
<keyword evidence="4" id="KW-0813">Transport</keyword>
<evidence type="ECO:0000256" key="8">
    <source>
        <dbReference type="ARBA" id="ARBA00022989"/>
    </source>
</evidence>
<evidence type="ECO:0000256" key="5">
    <source>
        <dbReference type="ARBA" id="ARBA00022475"/>
    </source>
</evidence>
<comment type="subcellular location">
    <subcellularLocation>
        <location evidence="2 10">Cell membrane</location>
        <topology evidence="2 10">Multi-pass membrane protein</topology>
    </subcellularLocation>
</comment>
<evidence type="ECO:0000256" key="2">
    <source>
        <dbReference type="ARBA" id="ARBA00004651"/>
    </source>
</evidence>
<feature type="transmembrane region" description="Helical" evidence="10">
    <location>
        <begin position="275"/>
        <end position="295"/>
    </location>
</feature>
<comment type="similarity">
    <text evidence="3 10">Belongs to the binding-protein-dependent transport system permease family. CysTW subfamily.</text>
</comment>
<dbReference type="InterPro" id="IPR051408">
    <property type="entry name" value="Phosphate_transprt_permease"/>
</dbReference>
<reference evidence="11 12" key="1">
    <citation type="submission" date="2017-07" db="EMBL/GenBank/DDBJ databases">
        <title>Complete genome sequence of Actinoalloteichus hoggarensis DSM 45943, type strain of Actinoalloteichus hoggarensis.</title>
        <authorList>
            <person name="Ruckert C."/>
            <person name="Nouioui I."/>
            <person name="Willmese J."/>
            <person name="van Wezel G."/>
            <person name="Klenk H.-P."/>
            <person name="Kalinowski J."/>
            <person name="Zotchev S.B."/>
        </authorList>
    </citation>
    <scope>NUCLEOTIDE SEQUENCE [LARGE SCALE GENOMIC DNA]</scope>
    <source>
        <strain evidence="11 12">DSM 45943</strain>
    </source>
</reference>
<dbReference type="InterPro" id="IPR005672">
    <property type="entry name" value="Phosphate_PstA"/>
</dbReference>
<evidence type="ECO:0000256" key="3">
    <source>
        <dbReference type="ARBA" id="ARBA00007069"/>
    </source>
</evidence>
<dbReference type="AlphaFoldDB" id="A0A221WAH2"/>
<dbReference type="GO" id="GO:0005315">
    <property type="term" value="F:phosphate transmembrane transporter activity"/>
    <property type="evidence" value="ECO:0007669"/>
    <property type="project" value="InterPro"/>
</dbReference>
<dbReference type="Proteomes" id="UP000204221">
    <property type="component" value="Chromosome"/>
</dbReference>
<keyword evidence="9 10" id="KW-0472">Membrane</keyword>
<dbReference type="KEGG" id="ahg:AHOG_26870"/>
<dbReference type="InterPro" id="IPR035906">
    <property type="entry name" value="MetI-like_sf"/>
</dbReference>
<dbReference type="Pfam" id="PF00528">
    <property type="entry name" value="BPD_transp_1"/>
    <property type="match status" value="1"/>
</dbReference>
<dbReference type="GO" id="GO:0005886">
    <property type="term" value="C:plasma membrane"/>
    <property type="evidence" value="ECO:0007669"/>
    <property type="project" value="UniProtKB-SubCell"/>
</dbReference>
<organism evidence="11 12">
    <name type="scientific">Actinoalloteichus hoggarensis</name>
    <dbReference type="NCBI Taxonomy" id="1470176"/>
    <lineage>
        <taxon>Bacteria</taxon>
        <taxon>Bacillati</taxon>
        <taxon>Actinomycetota</taxon>
        <taxon>Actinomycetes</taxon>
        <taxon>Pseudonocardiales</taxon>
        <taxon>Pseudonocardiaceae</taxon>
        <taxon>Actinoalloteichus</taxon>
    </lineage>
</organism>
<evidence type="ECO:0000256" key="10">
    <source>
        <dbReference type="RuleBase" id="RU363043"/>
    </source>
</evidence>
<evidence type="ECO:0000313" key="12">
    <source>
        <dbReference type="Proteomes" id="UP000204221"/>
    </source>
</evidence>